<dbReference type="EMBL" id="BAABGU010000024">
    <property type="protein sequence ID" value="GAA4574558.1"/>
    <property type="molecule type" value="Genomic_DNA"/>
</dbReference>
<evidence type="ECO:0000256" key="6">
    <source>
        <dbReference type="ARBA" id="ARBA00022989"/>
    </source>
</evidence>
<evidence type="ECO:0000256" key="8">
    <source>
        <dbReference type="SAM" id="Phobius"/>
    </source>
</evidence>
<comment type="subcellular location">
    <subcellularLocation>
        <location evidence="1">Membrane</location>
        <topology evidence="1">Multi-pass membrane protein</topology>
    </subcellularLocation>
</comment>
<evidence type="ECO:0000256" key="3">
    <source>
        <dbReference type="ARBA" id="ARBA00016463"/>
    </source>
</evidence>
<evidence type="ECO:0000256" key="4">
    <source>
        <dbReference type="ARBA" id="ARBA00022692"/>
    </source>
</evidence>
<feature type="transmembrane region" description="Helical" evidence="8">
    <location>
        <begin position="79"/>
        <end position="98"/>
    </location>
</feature>
<dbReference type="PANTHER" id="PTHR30071">
    <property type="entry name" value="HEME EXPORTER PROTEIN C"/>
    <property type="match status" value="1"/>
</dbReference>
<keyword evidence="5" id="KW-0201">Cytochrome c-type biogenesis</keyword>
<organism evidence="10 11">
    <name type="scientific">Micromonospora coerulea</name>
    <dbReference type="NCBI Taxonomy" id="47856"/>
    <lineage>
        <taxon>Bacteria</taxon>
        <taxon>Bacillati</taxon>
        <taxon>Actinomycetota</taxon>
        <taxon>Actinomycetes</taxon>
        <taxon>Micromonosporales</taxon>
        <taxon>Micromonosporaceae</taxon>
        <taxon>Micromonospora</taxon>
    </lineage>
</organism>
<evidence type="ECO:0000256" key="7">
    <source>
        <dbReference type="ARBA" id="ARBA00023136"/>
    </source>
</evidence>
<dbReference type="InterPro" id="IPR002541">
    <property type="entry name" value="Cyt_c_assembly"/>
</dbReference>
<dbReference type="PRINTS" id="PR01386">
    <property type="entry name" value="CCMCBIOGNSIS"/>
</dbReference>
<feature type="transmembrane region" description="Helical" evidence="8">
    <location>
        <begin position="142"/>
        <end position="160"/>
    </location>
</feature>
<evidence type="ECO:0000256" key="1">
    <source>
        <dbReference type="ARBA" id="ARBA00004141"/>
    </source>
</evidence>
<proteinExistence type="inferred from homology"/>
<gene>
    <name evidence="10" type="ORF">GCM10023176_41820</name>
</gene>
<feature type="domain" description="Cytochrome c assembly protein" evidence="9">
    <location>
        <begin position="46"/>
        <end position="207"/>
    </location>
</feature>
<evidence type="ECO:0000313" key="11">
    <source>
        <dbReference type="Proteomes" id="UP001500307"/>
    </source>
</evidence>
<dbReference type="InterPro" id="IPR045062">
    <property type="entry name" value="Cyt_c_biogenesis_CcsA/CcmC"/>
</dbReference>
<accession>A0ABP8SRQ7</accession>
<keyword evidence="7 8" id="KW-0472">Membrane</keyword>
<protein>
    <recommendedName>
        <fullName evidence="3">Heme exporter protein C</fullName>
    </recommendedName>
</protein>
<keyword evidence="11" id="KW-1185">Reference proteome</keyword>
<name>A0ABP8SRQ7_9ACTN</name>
<evidence type="ECO:0000313" key="10">
    <source>
        <dbReference type="EMBL" id="GAA4574558.1"/>
    </source>
</evidence>
<dbReference type="PANTHER" id="PTHR30071:SF1">
    <property type="entry name" value="CYTOCHROME B_B6 PROTEIN-RELATED"/>
    <property type="match status" value="1"/>
</dbReference>
<evidence type="ECO:0000259" key="9">
    <source>
        <dbReference type="Pfam" id="PF01578"/>
    </source>
</evidence>
<comment type="caution">
    <text evidence="10">The sequence shown here is derived from an EMBL/GenBank/DDBJ whole genome shotgun (WGS) entry which is preliminary data.</text>
</comment>
<keyword evidence="6 8" id="KW-1133">Transmembrane helix</keyword>
<evidence type="ECO:0000256" key="5">
    <source>
        <dbReference type="ARBA" id="ARBA00022748"/>
    </source>
</evidence>
<dbReference type="Pfam" id="PF01578">
    <property type="entry name" value="Cytochrom_C_asm"/>
    <property type="match status" value="1"/>
</dbReference>
<dbReference type="InterPro" id="IPR003557">
    <property type="entry name" value="Cyt_c_biogenesis_CcmC"/>
</dbReference>
<feature type="transmembrane region" description="Helical" evidence="8">
    <location>
        <begin position="110"/>
        <end position="130"/>
    </location>
</feature>
<keyword evidence="4 8" id="KW-0812">Transmembrane</keyword>
<comment type="similarity">
    <text evidence="2">Belongs to the CcmC/CycZ/HelC family.</text>
</comment>
<reference evidence="11" key="1">
    <citation type="journal article" date="2019" name="Int. J. Syst. Evol. Microbiol.">
        <title>The Global Catalogue of Microorganisms (GCM) 10K type strain sequencing project: providing services to taxonomists for standard genome sequencing and annotation.</title>
        <authorList>
            <consortium name="The Broad Institute Genomics Platform"/>
            <consortium name="The Broad Institute Genome Sequencing Center for Infectious Disease"/>
            <person name="Wu L."/>
            <person name="Ma J."/>
        </authorList>
    </citation>
    <scope>NUCLEOTIDE SEQUENCE [LARGE SCALE GENOMIC DNA]</scope>
    <source>
        <strain evidence="11">JCM 3175</strain>
    </source>
</reference>
<feature type="transmembrane region" description="Helical" evidence="8">
    <location>
        <begin position="181"/>
        <end position="204"/>
    </location>
</feature>
<feature type="transmembrane region" description="Helical" evidence="8">
    <location>
        <begin position="224"/>
        <end position="244"/>
    </location>
</feature>
<feature type="transmembrane region" description="Helical" evidence="8">
    <location>
        <begin position="40"/>
        <end position="59"/>
    </location>
</feature>
<sequence>MKRAANPSGKRPGADREIMRASTVDLVADTARAAAARRTMVWTAGGLATAATVAGGWLAPPDAVQGPAQRLMYLHVPAAWVAYAAFAVVLAASGAYLVGGELRWDRFARAGAEIGVVLTAVAIATGSLWGRLVWGAWWAWDPRLVSTALLLLAYAGYLALRRAVSDRTDVRDGDDHRVARPAALVGILGFLLVPVVHFSVVWWRSLHQQATVFAPQRPPIDPRMALALLLAVAAATLAALCVLLHRVVRLERRLAADAPRTADRVPARVG</sequence>
<evidence type="ECO:0000256" key="2">
    <source>
        <dbReference type="ARBA" id="ARBA00005840"/>
    </source>
</evidence>
<dbReference type="Proteomes" id="UP001500307">
    <property type="component" value="Unassembled WGS sequence"/>
</dbReference>